<organism evidence="3 4">
    <name type="scientific">Paenibacillus glycanilyticus</name>
    <dbReference type="NCBI Taxonomy" id="126569"/>
    <lineage>
        <taxon>Bacteria</taxon>
        <taxon>Bacillati</taxon>
        <taxon>Bacillota</taxon>
        <taxon>Bacilli</taxon>
        <taxon>Bacillales</taxon>
        <taxon>Paenibacillaceae</taxon>
        <taxon>Paenibacillus</taxon>
    </lineage>
</organism>
<evidence type="ECO:0000313" key="3">
    <source>
        <dbReference type="EMBL" id="GLX68083.1"/>
    </source>
</evidence>
<comment type="caution">
    <text evidence="3">The sequence shown here is derived from an EMBL/GenBank/DDBJ whole genome shotgun (WGS) entry which is preliminary data.</text>
</comment>
<dbReference type="EMBL" id="BSSQ01000010">
    <property type="protein sequence ID" value="GLX68083.1"/>
    <property type="molecule type" value="Genomic_DNA"/>
</dbReference>
<keyword evidence="3" id="KW-0808">Transferase</keyword>
<evidence type="ECO:0000313" key="4">
    <source>
        <dbReference type="Proteomes" id="UP001157114"/>
    </source>
</evidence>
<reference evidence="3 4" key="1">
    <citation type="submission" date="2023-03" db="EMBL/GenBank/DDBJ databases">
        <title>Draft genome sequence of the bacteria which degrade cell wall of Tricholomamatutake.</title>
        <authorList>
            <person name="Konishi Y."/>
            <person name="Fukuta Y."/>
            <person name="Shirasaka N."/>
        </authorList>
    </citation>
    <scope>NUCLEOTIDE SEQUENCE [LARGE SCALE GENOMIC DNA]</scope>
    <source>
        <strain evidence="4">mu1</strain>
    </source>
</reference>
<proteinExistence type="inferred from homology"/>
<dbReference type="Gene3D" id="3.30.200.20">
    <property type="entry name" value="Phosphorylase Kinase, domain 1"/>
    <property type="match status" value="1"/>
</dbReference>
<dbReference type="InterPro" id="IPR011009">
    <property type="entry name" value="Kinase-like_dom_sf"/>
</dbReference>
<evidence type="ECO:0000259" key="2">
    <source>
        <dbReference type="Pfam" id="PF01636"/>
    </source>
</evidence>
<dbReference type="PANTHER" id="PTHR21064">
    <property type="entry name" value="AMINOGLYCOSIDE PHOSPHOTRANSFERASE DOMAIN-CONTAINING PROTEIN-RELATED"/>
    <property type="match status" value="1"/>
</dbReference>
<keyword evidence="3" id="KW-0418">Kinase</keyword>
<sequence length="333" mass="37953">MKEQQIALLLDQYRLNGDWTIVPGESGMNNTTRMIKAGDERFVLRIYNNHRDSQIVKLEHEVLAALYKQKPEFQVPVPVVNRHGESISATADGALATLCRFIRGKRPSVSNKAHIVPLGEMAAKLSAALRSITIMQKPQYDPYYLLEETYRTLIQDELPALMRSSNRFIEKASKTAAIEEQLNTLSGKLKAVRELPHQWIHGDLNFSNSVADGDRIIGVLDFEFCTVDVRAMELVVSLIDFFKGEDSQIWEGLRLFCQGYGRIDKLTAPEVEALPVLIKLRTLDVFLHFANRRKEGLDDEATLAGFIDQTYRICEWVDRSEGQLLELFERELL</sequence>
<gene>
    <name evidence="3" type="primary">thrB_1</name>
    <name evidence="3" type="ORF">MU1_24280</name>
</gene>
<dbReference type="Gene3D" id="3.90.1200.10">
    <property type="match status" value="1"/>
</dbReference>
<dbReference type="Proteomes" id="UP001157114">
    <property type="component" value="Unassembled WGS sequence"/>
</dbReference>
<comment type="similarity">
    <text evidence="1">Belongs to the pseudomonas-type ThrB family.</text>
</comment>
<keyword evidence="4" id="KW-1185">Reference proteome</keyword>
<dbReference type="InterPro" id="IPR002575">
    <property type="entry name" value="Aminoglycoside_PTrfase"/>
</dbReference>
<protein>
    <submittedName>
        <fullName evidence="3">Homoserine kinase</fullName>
    </submittedName>
</protein>
<feature type="domain" description="Aminoglycoside phosphotransferase" evidence="2">
    <location>
        <begin position="21"/>
        <end position="262"/>
    </location>
</feature>
<dbReference type="Pfam" id="PF01636">
    <property type="entry name" value="APH"/>
    <property type="match status" value="1"/>
</dbReference>
<accession>A0ABQ6GB15</accession>
<name>A0ABQ6GB15_9BACL</name>
<dbReference type="RefSeq" id="WP_284238827.1">
    <property type="nucleotide sequence ID" value="NZ_BSSQ01000010.1"/>
</dbReference>
<evidence type="ECO:0000256" key="1">
    <source>
        <dbReference type="ARBA" id="ARBA00038240"/>
    </source>
</evidence>
<dbReference type="PANTHER" id="PTHR21064:SF6">
    <property type="entry name" value="AMINOGLYCOSIDE PHOSPHOTRANSFERASE DOMAIN-CONTAINING PROTEIN"/>
    <property type="match status" value="1"/>
</dbReference>
<dbReference type="GO" id="GO:0016301">
    <property type="term" value="F:kinase activity"/>
    <property type="evidence" value="ECO:0007669"/>
    <property type="project" value="UniProtKB-KW"/>
</dbReference>
<dbReference type="SUPFAM" id="SSF56112">
    <property type="entry name" value="Protein kinase-like (PK-like)"/>
    <property type="match status" value="1"/>
</dbReference>
<dbReference type="InterPro" id="IPR050249">
    <property type="entry name" value="Pseudomonas-type_ThrB"/>
</dbReference>